<organism evidence="1">
    <name type="scientific">freshwater metagenome</name>
    <dbReference type="NCBI Taxonomy" id="449393"/>
    <lineage>
        <taxon>unclassified sequences</taxon>
        <taxon>metagenomes</taxon>
        <taxon>ecological metagenomes</taxon>
    </lineage>
</organism>
<name>A0A6J6YXV0_9ZZZZ</name>
<sequence>MISALRVVIVSGALPATVVMPTKLVCRAATTIAIASSWPGSQSRMIDGFDALRGDVLVDDMA</sequence>
<accession>A0A6J6YXV0</accession>
<dbReference type="EMBL" id="CAFAAI010000319">
    <property type="protein sequence ID" value="CAB4811788.1"/>
    <property type="molecule type" value="Genomic_DNA"/>
</dbReference>
<dbReference type="AlphaFoldDB" id="A0A6J6YXV0"/>
<gene>
    <name evidence="1" type="ORF">UFOPK2992_01630</name>
</gene>
<proteinExistence type="predicted"/>
<reference evidence="1" key="1">
    <citation type="submission" date="2020-05" db="EMBL/GenBank/DDBJ databases">
        <authorList>
            <person name="Chiriac C."/>
            <person name="Salcher M."/>
            <person name="Ghai R."/>
            <person name="Kavagutti S V."/>
        </authorList>
    </citation>
    <scope>NUCLEOTIDE SEQUENCE</scope>
</reference>
<evidence type="ECO:0000313" key="1">
    <source>
        <dbReference type="EMBL" id="CAB4811788.1"/>
    </source>
</evidence>
<protein>
    <submittedName>
        <fullName evidence="1">Unannotated protein</fullName>
    </submittedName>
</protein>